<dbReference type="HAMAP" id="MF_01107">
    <property type="entry name" value="ArgD_aminotrans_3"/>
    <property type="match status" value="1"/>
</dbReference>
<dbReference type="InterPro" id="IPR049704">
    <property type="entry name" value="Aminotrans_3_PPA_site"/>
</dbReference>
<feature type="binding site" evidence="5">
    <location>
        <position position="130"/>
    </location>
    <ligand>
        <name>N(2)-acetyl-L-ornithine</name>
        <dbReference type="ChEBI" id="CHEBI:57805"/>
    </ligand>
</feature>
<dbReference type="GO" id="GO:0003992">
    <property type="term" value="F:N2-acetyl-L-ornithine:2-oxoglutarate 5-aminotransferase activity"/>
    <property type="evidence" value="ECO:0007669"/>
    <property type="project" value="UniProtKB-UniRule"/>
</dbReference>
<sequence>MGLFPTYLQHEIHFVDGTGAVLVDESGKEYLDFASGIGVVNLGHRHPRIEQALITQAQGIWHTSNLFASSLQQEVANLLCKMSGLGAVFFANSGAEANEAAIKFARRWAKMVKIIQEPEIITFQRSFHGRTLATLTATGQDKVKDGFSPLPAGFRILPYGDIQAVKQATGATTAAVLLELVQGEGGVRPADPAFVQALAAWCREKNILLMIDEVQTGMGRTGHWFAYQKYGIEPDVVTLAKGLGNGFPVGAMLAKAAWKEVLGPGSHGTTFGGGRLAMAVARAVLEELSQPSMMAEIRDKGTWLRQLLEKELRGLTSVQEIRGEGLMLGIELNTSAGPVVKSLLEQGLVTLVAGENVLRLLPPLVVTHGQIVRAVSLIKEVVQEWEWTAPVPAD</sequence>
<keyword evidence="3 5" id="KW-0808">Transferase</keyword>
<dbReference type="FunFam" id="3.40.640.10:FF:000004">
    <property type="entry name" value="Acetylornithine aminotransferase"/>
    <property type="match status" value="1"/>
</dbReference>
<dbReference type="GO" id="GO:0005737">
    <property type="term" value="C:cytoplasm"/>
    <property type="evidence" value="ECO:0007669"/>
    <property type="project" value="UniProtKB-SubCell"/>
</dbReference>
<accession>A0AA46AGE9</accession>
<keyword evidence="1 5" id="KW-0032">Aminotransferase</keyword>
<evidence type="ECO:0000256" key="1">
    <source>
        <dbReference type="ARBA" id="ARBA00022576"/>
    </source>
</evidence>
<dbReference type="PANTHER" id="PTHR11986:SF79">
    <property type="entry name" value="ACETYLORNITHINE AMINOTRANSFERASE, MITOCHONDRIAL"/>
    <property type="match status" value="1"/>
</dbReference>
<organism evidence="6 7">
    <name type="scientific">Laceyella tengchongensis</name>
    <dbReference type="NCBI Taxonomy" id="574699"/>
    <lineage>
        <taxon>Bacteria</taxon>
        <taxon>Bacillati</taxon>
        <taxon>Bacillota</taxon>
        <taxon>Bacilli</taxon>
        <taxon>Bacillales</taxon>
        <taxon>Thermoactinomycetaceae</taxon>
        <taxon>Laceyella</taxon>
    </lineage>
</organism>
<dbReference type="PIRSF" id="PIRSF000521">
    <property type="entry name" value="Transaminase_4ab_Lys_Orn"/>
    <property type="match status" value="1"/>
</dbReference>
<keyword evidence="7" id="KW-1185">Reference proteome</keyword>
<keyword evidence="4 5" id="KW-0663">Pyridoxal phosphate</keyword>
<evidence type="ECO:0000256" key="5">
    <source>
        <dbReference type="HAMAP-Rule" id="MF_01107"/>
    </source>
</evidence>
<feature type="binding site" evidence="5">
    <location>
        <position position="127"/>
    </location>
    <ligand>
        <name>pyridoxal 5'-phosphate</name>
        <dbReference type="ChEBI" id="CHEBI:597326"/>
    </ligand>
</feature>
<dbReference type="InterPro" id="IPR015422">
    <property type="entry name" value="PyrdxlP-dep_Trfase_small"/>
</dbReference>
<evidence type="ECO:0000256" key="2">
    <source>
        <dbReference type="ARBA" id="ARBA00022605"/>
    </source>
</evidence>
<dbReference type="PANTHER" id="PTHR11986">
    <property type="entry name" value="AMINOTRANSFERASE CLASS III"/>
    <property type="match status" value="1"/>
</dbReference>
<dbReference type="Gene3D" id="3.40.640.10">
    <property type="entry name" value="Type I PLP-dependent aspartate aminotransferase-like (Major domain)"/>
    <property type="match status" value="1"/>
</dbReference>
<comment type="miscellaneous">
    <text evidence="5">May also have succinyldiaminopimelate aminotransferase activity, thus carrying out the corresponding step in lysine biosynthesis.</text>
</comment>
<reference evidence="6" key="1">
    <citation type="submission" date="2017-05" db="EMBL/GenBank/DDBJ databases">
        <authorList>
            <person name="Varghese N."/>
            <person name="Submissions S."/>
        </authorList>
    </citation>
    <scope>NUCLEOTIDE SEQUENCE</scope>
    <source>
        <strain evidence="6">DSM 45262</strain>
    </source>
</reference>
<dbReference type="Gene3D" id="3.90.1150.10">
    <property type="entry name" value="Aspartate Aminotransferase, domain 1"/>
    <property type="match status" value="1"/>
</dbReference>
<comment type="caution">
    <text evidence="6">The sequence shown here is derived from an EMBL/GenBank/DDBJ whole genome shotgun (WGS) entry which is preliminary data.</text>
</comment>
<name>A0AA46AGE9_9BACL</name>
<dbReference type="EMBL" id="FXTU01000005">
    <property type="protein sequence ID" value="SMP27039.1"/>
    <property type="molecule type" value="Genomic_DNA"/>
</dbReference>
<feature type="binding site" evidence="5">
    <location>
        <position position="270"/>
    </location>
    <ligand>
        <name>pyridoxal 5'-phosphate</name>
        <dbReference type="ChEBI" id="CHEBI:597326"/>
    </ligand>
</feature>
<dbReference type="PROSITE" id="PS00600">
    <property type="entry name" value="AA_TRANSFER_CLASS_3"/>
    <property type="match status" value="1"/>
</dbReference>
<evidence type="ECO:0000313" key="6">
    <source>
        <dbReference type="EMBL" id="SMP27039.1"/>
    </source>
</evidence>
<dbReference type="NCBIfam" id="TIGR00707">
    <property type="entry name" value="argD"/>
    <property type="match status" value="1"/>
</dbReference>
<gene>
    <name evidence="5" type="primary">argD</name>
    <name evidence="6" type="ORF">SAMN06265361_105231</name>
</gene>
<comment type="subcellular location">
    <subcellularLocation>
        <location evidence="5">Cytoplasm</location>
    </subcellularLocation>
</comment>
<dbReference type="NCBIfam" id="NF002797">
    <property type="entry name" value="PRK02936.1"/>
    <property type="match status" value="1"/>
</dbReference>
<dbReference type="Proteomes" id="UP001157946">
    <property type="component" value="Unassembled WGS sequence"/>
</dbReference>
<dbReference type="InterPro" id="IPR050103">
    <property type="entry name" value="Class-III_PLP-dep_AT"/>
</dbReference>
<evidence type="ECO:0000256" key="4">
    <source>
        <dbReference type="ARBA" id="ARBA00022898"/>
    </source>
</evidence>
<comment type="catalytic activity">
    <reaction evidence="5">
        <text>N(2)-acetyl-L-ornithine + 2-oxoglutarate = N-acetyl-L-glutamate 5-semialdehyde + L-glutamate</text>
        <dbReference type="Rhea" id="RHEA:18049"/>
        <dbReference type="ChEBI" id="CHEBI:16810"/>
        <dbReference type="ChEBI" id="CHEBI:29123"/>
        <dbReference type="ChEBI" id="CHEBI:29985"/>
        <dbReference type="ChEBI" id="CHEBI:57805"/>
        <dbReference type="EC" id="2.6.1.11"/>
    </reaction>
</comment>
<feature type="binding site" evidence="5">
    <location>
        <begin position="94"/>
        <end position="95"/>
    </location>
    <ligand>
        <name>pyridoxal 5'-phosphate</name>
        <dbReference type="ChEBI" id="CHEBI:597326"/>
    </ligand>
</feature>
<comment type="subunit">
    <text evidence="5">Homodimer.</text>
</comment>
<dbReference type="GO" id="GO:0042802">
    <property type="term" value="F:identical protein binding"/>
    <property type="evidence" value="ECO:0007669"/>
    <property type="project" value="TreeGrafter"/>
</dbReference>
<comment type="pathway">
    <text evidence="5">Amino-acid biosynthesis; L-arginine biosynthesis; N(2)-acetyl-L-ornithine from L-glutamate: step 4/4.</text>
</comment>
<dbReference type="RefSeq" id="WP_102993588.1">
    <property type="nucleotide sequence ID" value="NZ_FXTU01000005.1"/>
</dbReference>
<dbReference type="InterPro" id="IPR004636">
    <property type="entry name" value="AcOrn/SuccOrn_fam"/>
</dbReference>
<feature type="modified residue" description="N6-(pyridoxal phosphate)lysine" evidence="5">
    <location>
        <position position="241"/>
    </location>
</feature>
<comment type="cofactor">
    <cofactor evidence="5">
        <name>pyridoxal 5'-phosphate</name>
        <dbReference type="ChEBI" id="CHEBI:597326"/>
    </cofactor>
    <text evidence="5">Binds 1 pyridoxal phosphate per subunit.</text>
</comment>
<dbReference type="InterPro" id="IPR015424">
    <property type="entry name" value="PyrdxlP-dep_Trfase"/>
</dbReference>
<dbReference type="Pfam" id="PF00202">
    <property type="entry name" value="Aminotran_3"/>
    <property type="match status" value="1"/>
</dbReference>
<dbReference type="EC" id="2.6.1.11" evidence="5"/>
<dbReference type="NCBIfam" id="NF002325">
    <property type="entry name" value="PRK01278.1"/>
    <property type="match status" value="1"/>
</dbReference>
<keyword evidence="5" id="KW-0055">Arginine biosynthesis</keyword>
<evidence type="ECO:0000256" key="3">
    <source>
        <dbReference type="ARBA" id="ARBA00022679"/>
    </source>
</evidence>
<protein>
    <recommendedName>
        <fullName evidence="5">Acetylornithine aminotransferase</fullName>
        <shortName evidence="5">ACOAT</shortName>
        <ecNumber evidence="5">2.6.1.11</ecNumber>
    </recommendedName>
</protein>
<keyword evidence="2 5" id="KW-0028">Amino-acid biosynthesis</keyword>
<dbReference type="GO" id="GO:0030170">
    <property type="term" value="F:pyridoxal phosphate binding"/>
    <property type="evidence" value="ECO:0007669"/>
    <property type="project" value="InterPro"/>
</dbReference>
<dbReference type="CDD" id="cd00610">
    <property type="entry name" value="OAT_like"/>
    <property type="match status" value="1"/>
</dbReference>
<keyword evidence="5" id="KW-0963">Cytoplasm</keyword>
<feature type="binding site" evidence="5">
    <location>
        <begin position="212"/>
        <end position="215"/>
    </location>
    <ligand>
        <name>pyridoxal 5'-phosphate</name>
        <dbReference type="ChEBI" id="CHEBI:597326"/>
    </ligand>
</feature>
<dbReference type="GO" id="GO:0006526">
    <property type="term" value="P:L-arginine biosynthetic process"/>
    <property type="evidence" value="ECO:0007669"/>
    <property type="project" value="UniProtKB-UniRule"/>
</dbReference>
<evidence type="ECO:0000313" key="7">
    <source>
        <dbReference type="Proteomes" id="UP001157946"/>
    </source>
</evidence>
<proteinExistence type="inferred from homology"/>
<dbReference type="AlphaFoldDB" id="A0AA46AGE9"/>
<dbReference type="SUPFAM" id="SSF53383">
    <property type="entry name" value="PLP-dependent transferases"/>
    <property type="match status" value="1"/>
</dbReference>
<dbReference type="InterPro" id="IPR015421">
    <property type="entry name" value="PyrdxlP-dep_Trfase_major"/>
</dbReference>
<comment type="similarity">
    <text evidence="5">Belongs to the class-III pyridoxal-phosphate-dependent aminotransferase family. ArgD subfamily.</text>
</comment>
<dbReference type="InterPro" id="IPR005814">
    <property type="entry name" value="Aminotrans_3"/>
</dbReference>
<feature type="binding site" evidence="5">
    <location>
        <position position="269"/>
    </location>
    <ligand>
        <name>N(2)-acetyl-L-ornithine</name>
        <dbReference type="ChEBI" id="CHEBI:57805"/>
    </ligand>
</feature>